<feature type="region of interest" description="Disordered" evidence="2">
    <location>
        <begin position="612"/>
        <end position="658"/>
    </location>
</feature>
<dbReference type="PANTHER" id="PTHR30329:SF21">
    <property type="entry name" value="LIPOPROTEIN YIAD-RELATED"/>
    <property type="match status" value="1"/>
</dbReference>
<organism evidence="5 6">
    <name type="scientific">Tabrizicola oligotrophica</name>
    <dbReference type="NCBI Taxonomy" id="2710650"/>
    <lineage>
        <taxon>Bacteria</taxon>
        <taxon>Pseudomonadati</taxon>
        <taxon>Pseudomonadota</taxon>
        <taxon>Alphaproteobacteria</taxon>
        <taxon>Rhodobacterales</taxon>
        <taxon>Paracoccaceae</taxon>
        <taxon>Tabrizicola</taxon>
    </lineage>
</organism>
<dbReference type="InterPro" id="IPR006665">
    <property type="entry name" value="OmpA-like"/>
</dbReference>
<dbReference type="InterPro" id="IPR050330">
    <property type="entry name" value="Bact_OuterMem_StrucFunc"/>
</dbReference>
<sequence length="658" mass="69060">MPFTPRLTPGLATAVAFAVAAFVALLFSWASVLLIERLSERAIRSKLLTEGITFAVVNGDGLRVQLLGTAPNEAARYRAINLAGSVVEASRVRDMMEVTPARAVEAPRFSLEMLRNDDGIQLIGLLPEGDTKDILMVEVEALQPDTELQDMLETAAYEPPATWAPALAFARMALALLPRSKITIDATSVRITAIAASDAEKRSFESALSQGQPEGVTVTYEISAPRPVITPFTLRFVMDAEGPRFDACAADSEKARLRIVAAATAAGAVGRQNCVIGLGVPSPSWAEAAEAGIKAVAELTAATITFKDADVTLQAAASVSQSEFDRVVGELEAALPDVFSLNATLDKAENAAQGPAEFTAVLAKDTGKVELRGRLADELQRTAVDSFAKAAFGSTKVYQATRLDPDLPEGWPVRVLAGLQALAELEHGSLLVRADTVEITGVTGSQAGRARIAQVLSDKLGQGKTYKVNVTYDVELDPVAALPTPQDCAEDVNAVLARQKITFPPGSAEIDAGAGAVMEALAKALARCGGVRMEIAGHTDAQGSEDGNRALSQARAEAVAVALQGRQVDVSGIIARGYGEERPIADNGTEAGREANRRIEFTLIGAGKKEAVAAKPATGDPAVQPAAAEGADFSADTSPSVAPKEKTRRPKHRPDASN</sequence>
<reference evidence="5 6" key="1">
    <citation type="submission" date="2020-02" db="EMBL/GenBank/DDBJ databases">
        <authorList>
            <person name="Chen W.-M."/>
        </authorList>
    </citation>
    <scope>NUCLEOTIDE SEQUENCE [LARGE SCALE GENOMIC DNA]</scope>
    <source>
        <strain evidence="5 6">KMS-5</strain>
    </source>
</reference>
<name>A0A6M0QVY7_9RHOB</name>
<dbReference type="GO" id="GO:0016020">
    <property type="term" value="C:membrane"/>
    <property type="evidence" value="ECO:0007669"/>
    <property type="project" value="UniProtKB-UniRule"/>
</dbReference>
<keyword evidence="6" id="KW-1185">Reference proteome</keyword>
<keyword evidence="3" id="KW-1133">Transmembrane helix</keyword>
<evidence type="ECO:0000313" key="6">
    <source>
        <dbReference type="Proteomes" id="UP000477782"/>
    </source>
</evidence>
<accession>A0A6M0QVY7</accession>
<dbReference type="PRINTS" id="PR01023">
    <property type="entry name" value="NAFLGMOTY"/>
</dbReference>
<evidence type="ECO:0000256" key="2">
    <source>
        <dbReference type="SAM" id="MobiDB-lite"/>
    </source>
</evidence>
<dbReference type="InterPro" id="IPR036737">
    <property type="entry name" value="OmpA-like_sf"/>
</dbReference>
<comment type="caution">
    <text evidence="5">The sequence shown here is derived from an EMBL/GenBank/DDBJ whole genome shotgun (WGS) entry which is preliminary data.</text>
</comment>
<dbReference type="Pfam" id="PF00691">
    <property type="entry name" value="OmpA"/>
    <property type="match status" value="1"/>
</dbReference>
<evidence type="ECO:0000256" key="3">
    <source>
        <dbReference type="SAM" id="Phobius"/>
    </source>
</evidence>
<dbReference type="EMBL" id="JAAIVJ010000006">
    <property type="protein sequence ID" value="NEY90833.1"/>
    <property type="molecule type" value="Genomic_DNA"/>
</dbReference>
<keyword evidence="3" id="KW-0812">Transmembrane</keyword>
<protein>
    <submittedName>
        <fullName evidence="5">OmpA family protein</fullName>
    </submittedName>
</protein>
<proteinExistence type="predicted"/>
<dbReference type="SUPFAM" id="SSF103088">
    <property type="entry name" value="OmpA-like"/>
    <property type="match status" value="1"/>
</dbReference>
<dbReference type="Gene3D" id="3.30.1330.60">
    <property type="entry name" value="OmpA-like domain"/>
    <property type="match status" value="1"/>
</dbReference>
<dbReference type="Gene3D" id="3.40.1520.20">
    <property type="match status" value="3"/>
</dbReference>
<evidence type="ECO:0000259" key="4">
    <source>
        <dbReference type="PROSITE" id="PS51123"/>
    </source>
</evidence>
<evidence type="ECO:0000256" key="1">
    <source>
        <dbReference type="PROSITE-ProRule" id="PRU00473"/>
    </source>
</evidence>
<dbReference type="AlphaFoldDB" id="A0A6M0QVY7"/>
<dbReference type="CDD" id="cd07185">
    <property type="entry name" value="OmpA_C-like"/>
    <property type="match status" value="1"/>
</dbReference>
<evidence type="ECO:0000313" key="5">
    <source>
        <dbReference type="EMBL" id="NEY90833.1"/>
    </source>
</evidence>
<dbReference type="PROSITE" id="PS51123">
    <property type="entry name" value="OMPA_2"/>
    <property type="match status" value="1"/>
</dbReference>
<feature type="domain" description="OmpA-like" evidence="4">
    <location>
        <begin position="490"/>
        <end position="607"/>
    </location>
</feature>
<keyword evidence="1 3" id="KW-0472">Membrane</keyword>
<dbReference type="Proteomes" id="UP000477782">
    <property type="component" value="Unassembled WGS sequence"/>
</dbReference>
<dbReference type="PANTHER" id="PTHR30329">
    <property type="entry name" value="STATOR ELEMENT OF FLAGELLAR MOTOR COMPLEX"/>
    <property type="match status" value="1"/>
</dbReference>
<feature type="transmembrane region" description="Helical" evidence="3">
    <location>
        <begin position="12"/>
        <end position="35"/>
    </location>
</feature>
<gene>
    <name evidence="5" type="ORF">G4Z14_11040</name>
</gene>